<evidence type="ECO:0000256" key="6">
    <source>
        <dbReference type="ARBA" id="ARBA00023136"/>
    </source>
</evidence>
<evidence type="ECO:0000256" key="1">
    <source>
        <dbReference type="ARBA" id="ARBA00004141"/>
    </source>
</evidence>
<dbReference type="InterPro" id="IPR050360">
    <property type="entry name" value="MFS_Sugar_Transporters"/>
</dbReference>
<dbReference type="Pfam" id="PF00083">
    <property type="entry name" value="Sugar_tr"/>
    <property type="match status" value="1"/>
</dbReference>
<dbReference type="Gene3D" id="1.20.1250.20">
    <property type="entry name" value="MFS general substrate transporter like domains"/>
    <property type="match status" value="1"/>
</dbReference>
<feature type="transmembrane region" description="Helical" evidence="10">
    <location>
        <begin position="392"/>
        <end position="416"/>
    </location>
</feature>
<dbReference type="OrthoDB" id="6133115at2759"/>
<dbReference type="PROSITE" id="PS00216">
    <property type="entry name" value="SUGAR_TRANSPORT_1"/>
    <property type="match status" value="1"/>
</dbReference>
<dbReference type="Proteomes" id="UP000279259">
    <property type="component" value="Unassembled WGS sequence"/>
</dbReference>
<feature type="transmembrane region" description="Helical" evidence="10">
    <location>
        <begin position="460"/>
        <end position="478"/>
    </location>
</feature>
<evidence type="ECO:0000256" key="7">
    <source>
        <dbReference type="ARBA" id="ARBA00049119"/>
    </source>
</evidence>
<dbReference type="PRINTS" id="PR00171">
    <property type="entry name" value="SUGRTRNSPORT"/>
</dbReference>
<name>A0A427YXB0_9TREE</name>
<feature type="transmembrane region" description="Helical" evidence="10">
    <location>
        <begin position="326"/>
        <end position="350"/>
    </location>
</feature>
<reference evidence="12 13" key="1">
    <citation type="submission" date="2018-11" db="EMBL/GenBank/DDBJ databases">
        <title>Genome sequence of Saitozyma podzolica DSM 27192.</title>
        <authorList>
            <person name="Aliyu H."/>
            <person name="Gorte O."/>
            <person name="Ochsenreither K."/>
        </authorList>
    </citation>
    <scope>NUCLEOTIDE SEQUENCE [LARGE SCALE GENOMIC DNA]</scope>
    <source>
        <strain evidence="12 13">DSM 27192</strain>
    </source>
</reference>
<comment type="similarity">
    <text evidence="2 8">Belongs to the major facilitator superfamily. Sugar transporter (TC 2.A.1.1) family.</text>
</comment>
<dbReference type="PROSITE" id="PS50850">
    <property type="entry name" value="MFS"/>
    <property type="match status" value="1"/>
</dbReference>
<accession>A0A427YXB0</accession>
<feature type="region of interest" description="Disordered" evidence="9">
    <location>
        <begin position="508"/>
        <end position="552"/>
    </location>
</feature>
<dbReference type="GO" id="GO:0005351">
    <property type="term" value="F:carbohydrate:proton symporter activity"/>
    <property type="evidence" value="ECO:0007669"/>
    <property type="project" value="TreeGrafter"/>
</dbReference>
<organism evidence="12 13">
    <name type="scientific">Saitozyma podzolica</name>
    <dbReference type="NCBI Taxonomy" id="1890683"/>
    <lineage>
        <taxon>Eukaryota</taxon>
        <taxon>Fungi</taxon>
        <taxon>Dikarya</taxon>
        <taxon>Basidiomycota</taxon>
        <taxon>Agaricomycotina</taxon>
        <taxon>Tremellomycetes</taxon>
        <taxon>Tremellales</taxon>
        <taxon>Trimorphomycetaceae</taxon>
        <taxon>Saitozyma</taxon>
    </lineage>
</organism>
<comment type="caution">
    <text evidence="12">The sequence shown here is derived from an EMBL/GenBank/DDBJ whole genome shotgun (WGS) entry which is preliminary data.</text>
</comment>
<dbReference type="PANTHER" id="PTHR48022:SF80">
    <property type="entry name" value="SUGAR TRANSPORTER, PUTATIVE (AFU_ORTHOLOGUE AFUA_3G12170)-RELATED"/>
    <property type="match status" value="1"/>
</dbReference>
<dbReference type="InterPro" id="IPR020846">
    <property type="entry name" value="MFS_dom"/>
</dbReference>
<feature type="transmembrane region" description="Helical" evidence="10">
    <location>
        <begin position="157"/>
        <end position="177"/>
    </location>
</feature>
<dbReference type="InterPro" id="IPR036259">
    <property type="entry name" value="MFS_trans_sf"/>
</dbReference>
<evidence type="ECO:0000313" key="12">
    <source>
        <dbReference type="EMBL" id="RSH95712.1"/>
    </source>
</evidence>
<sequence length="552" mass="60445">MPDFIPHTAGTSHAAIITGTKPALINWVAAIFAAIGTFLFGYDSGIISSVISTSYDEFQDYFGHPGADITGAIVSVFAGGAFFGALLAGYTADKIGRKRTIQLGALIAIIGCAIQAGAANAGMLIAGRAIAGLAIGVLSMIVPMYQAEISPPHVRGLMSGWTQMMISWGFFVANWIGYGCQYIHNQGQWRIPLAVQIIPAICLFFGMFLLPYSPRWLAKQGRPEDAKAALIRLHGGANRARTDVVEAEFAEMEMQIEWVGQGVLIRVTAERENLSTNFKDLFNTKPNLHRTLCGVLVQAMTQWTGVNVNNYYGPTIYNGLGYTGNTVLMIQGIYGAWGVVCTWTFITFIVDRLGRRRPLIIGSALLACCLAWQAGCSSAFATPGYSNSHTGIAGIASIFMFSWVFSWSFGPVSWIYQSEIFPTNLRALGTSASTASNWLNNVLISQVTPYGFDHISWRYFFVYMACNLSNCVVSYFLFPETKNKTLEEIGLLFGDNNVRVAPTDDAATLTEKEERKGEHRHLEAGQSAHDHAHHSEHEYGHEHEGEAVLQQM</sequence>
<evidence type="ECO:0000256" key="5">
    <source>
        <dbReference type="ARBA" id="ARBA00022989"/>
    </source>
</evidence>
<evidence type="ECO:0000256" key="3">
    <source>
        <dbReference type="ARBA" id="ARBA00022448"/>
    </source>
</evidence>
<evidence type="ECO:0000256" key="9">
    <source>
        <dbReference type="SAM" id="MobiDB-lite"/>
    </source>
</evidence>
<dbReference type="InterPro" id="IPR005829">
    <property type="entry name" value="Sugar_transporter_CS"/>
</dbReference>
<evidence type="ECO:0000256" key="10">
    <source>
        <dbReference type="SAM" id="Phobius"/>
    </source>
</evidence>
<feature type="transmembrane region" description="Helical" evidence="10">
    <location>
        <begin position="359"/>
        <end position="380"/>
    </location>
</feature>
<dbReference type="AlphaFoldDB" id="A0A427YXB0"/>
<dbReference type="FunFam" id="1.20.1250.20:FF:000090">
    <property type="entry name" value="MFS sugar transporter, putative"/>
    <property type="match status" value="1"/>
</dbReference>
<protein>
    <recommendedName>
        <fullName evidence="11">Major facilitator superfamily (MFS) profile domain-containing protein</fullName>
    </recommendedName>
</protein>
<keyword evidence="13" id="KW-1185">Reference proteome</keyword>
<dbReference type="SUPFAM" id="SSF103473">
    <property type="entry name" value="MFS general substrate transporter"/>
    <property type="match status" value="1"/>
</dbReference>
<evidence type="ECO:0000256" key="2">
    <source>
        <dbReference type="ARBA" id="ARBA00010992"/>
    </source>
</evidence>
<dbReference type="PANTHER" id="PTHR48022">
    <property type="entry name" value="PLASTIDIC GLUCOSE TRANSPORTER 4"/>
    <property type="match status" value="1"/>
</dbReference>
<dbReference type="InterPro" id="IPR005828">
    <property type="entry name" value="MFS_sugar_transport-like"/>
</dbReference>
<feature type="compositionally biased region" description="Basic and acidic residues" evidence="9">
    <location>
        <begin position="510"/>
        <end position="546"/>
    </location>
</feature>
<evidence type="ECO:0000256" key="8">
    <source>
        <dbReference type="RuleBase" id="RU003346"/>
    </source>
</evidence>
<feature type="transmembrane region" description="Helical" evidence="10">
    <location>
        <begin position="125"/>
        <end position="145"/>
    </location>
</feature>
<dbReference type="PROSITE" id="PS00217">
    <property type="entry name" value="SUGAR_TRANSPORT_2"/>
    <property type="match status" value="1"/>
</dbReference>
<proteinExistence type="inferred from homology"/>
<gene>
    <name evidence="12" type="ORF">EHS25_000804</name>
</gene>
<feature type="transmembrane region" description="Helical" evidence="10">
    <location>
        <begin position="69"/>
        <end position="88"/>
    </location>
</feature>
<keyword evidence="5 10" id="KW-1133">Transmembrane helix</keyword>
<evidence type="ECO:0000256" key="4">
    <source>
        <dbReference type="ARBA" id="ARBA00022692"/>
    </source>
</evidence>
<keyword evidence="3 8" id="KW-0813">Transport</keyword>
<feature type="transmembrane region" description="Helical" evidence="10">
    <location>
        <begin position="189"/>
        <end position="212"/>
    </location>
</feature>
<comment type="catalytic activity">
    <reaction evidence="7">
        <text>myo-inositol(out) + H(+)(out) = myo-inositol(in) + H(+)(in)</text>
        <dbReference type="Rhea" id="RHEA:60364"/>
        <dbReference type="ChEBI" id="CHEBI:15378"/>
        <dbReference type="ChEBI" id="CHEBI:17268"/>
    </reaction>
</comment>
<feature type="domain" description="Major facilitator superfamily (MFS) profile" evidence="11">
    <location>
        <begin position="29"/>
        <end position="482"/>
    </location>
</feature>
<dbReference type="InterPro" id="IPR003663">
    <property type="entry name" value="Sugar/inositol_transpt"/>
</dbReference>
<dbReference type="NCBIfam" id="TIGR00879">
    <property type="entry name" value="SP"/>
    <property type="match status" value="1"/>
</dbReference>
<dbReference type="EMBL" id="RSCD01000001">
    <property type="protein sequence ID" value="RSH95712.1"/>
    <property type="molecule type" value="Genomic_DNA"/>
</dbReference>
<keyword evidence="4 10" id="KW-0812">Transmembrane</keyword>
<evidence type="ECO:0000313" key="13">
    <source>
        <dbReference type="Proteomes" id="UP000279259"/>
    </source>
</evidence>
<comment type="subcellular location">
    <subcellularLocation>
        <location evidence="1">Membrane</location>
        <topology evidence="1">Multi-pass membrane protein</topology>
    </subcellularLocation>
</comment>
<feature type="transmembrane region" description="Helical" evidence="10">
    <location>
        <begin position="24"/>
        <end position="42"/>
    </location>
</feature>
<dbReference type="GO" id="GO:0016020">
    <property type="term" value="C:membrane"/>
    <property type="evidence" value="ECO:0007669"/>
    <property type="project" value="UniProtKB-SubCell"/>
</dbReference>
<keyword evidence="6 10" id="KW-0472">Membrane</keyword>
<feature type="transmembrane region" description="Helical" evidence="10">
    <location>
        <begin position="100"/>
        <end position="119"/>
    </location>
</feature>
<evidence type="ECO:0000259" key="11">
    <source>
        <dbReference type="PROSITE" id="PS50850"/>
    </source>
</evidence>